<evidence type="ECO:0000313" key="3">
    <source>
        <dbReference type="Proteomes" id="UP000002695"/>
    </source>
</evidence>
<dbReference type="Proteomes" id="UP000002695">
    <property type="component" value="Chromosome"/>
</dbReference>
<dbReference type="KEGG" id="seo:STM14_3227"/>
<evidence type="ECO:0000256" key="1">
    <source>
        <dbReference type="SAM" id="MobiDB-lite"/>
    </source>
</evidence>
<sequence>MSKKIRDFELMSTREICCQLRISSRTLERYRKRPSDNNPFPEPDCSYMGGSNKWLKTKVNEWQVREMSRPTRRPMSHLNLPRDNKGRLIRSDVA</sequence>
<name>A0A0F6B565_SALT1</name>
<feature type="compositionally biased region" description="Basic and acidic residues" evidence="1">
    <location>
        <begin position="80"/>
        <end position="94"/>
    </location>
</feature>
<evidence type="ECO:0000313" key="2">
    <source>
        <dbReference type="EMBL" id="ACY89656.1"/>
    </source>
</evidence>
<dbReference type="InterPro" id="IPR049917">
    <property type="entry name" value="Xis_Gifsy_1-like"/>
</dbReference>
<dbReference type="BioCyc" id="SENT588858:STM14_RS14430-MONOMER"/>
<dbReference type="NCBIfam" id="NF033499">
    <property type="entry name" value="Xis_Gifsy_1"/>
    <property type="match status" value="1"/>
</dbReference>
<reference evidence="2 3" key="1">
    <citation type="journal article" date="2010" name="J. Bacteriol.">
        <title>Short-term signatures of evolutionary change in the Salmonella enterica serovar typhimurium 14028 genome.</title>
        <authorList>
            <person name="Jarvik T."/>
            <person name="Smillie C."/>
            <person name="Groisman E.A."/>
            <person name="Ochman H."/>
        </authorList>
    </citation>
    <scope>NUCLEOTIDE SEQUENCE [LARGE SCALE GENOMIC DNA]</scope>
    <source>
        <strain evidence="3">14028s / SGSC 2262</strain>
    </source>
</reference>
<organism evidence="2 3">
    <name type="scientific">Salmonella typhimurium (strain 14028s / SGSC 2262)</name>
    <dbReference type="NCBI Taxonomy" id="588858"/>
    <lineage>
        <taxon>Bacteria</taxon>
        <taxon>Pseudomonadati</taxon>
        <taxon>Pseudomonadota</taxon>
        <taxon>Gammaproteobacteria</taxon>
        <taxon>Enterobacterales</taxon>
        <taxon>Enterobacteriaceae</taxon>
        <taxon>Salmonella</taxon>
    </lineage>
</organism>
<accession>A0A0F6B565</accession>
<dbReference type="AlphaFoldDB" id="A0A0F6B565"/>
<protein>
    <submittedName>
        <fullName evidence="2">Excisionase-like protein</fullName>
    </submittedName>
</protein>
<dbReference type="SMR" id="A0A0F6B565"/>
<proteinExistence type="predicted"/>
<dbReference type="EMBL" id="CP001363">
    <property type="protein sequence ID" value="ACY89656.1"/>
    <property type="molecule type" value="Genomic_DNA"/>
</dbReference>
<gene>
    <name evidence="2" type="ordered locus">STM14_3227</name>
</gene>
<dbReference type="RefSeq" id="WP_001670787.1">
    <property type="nucleotide sequence ID" value="NC_016856.1"/>
</dbReference>
<keyword evidence="3" id="KW-1185">Reference proteome</keyword>
<feature type="region of interest" description="Disordered" evidence="1">
    <location>
        <begin position="66"/>
        <end position="94"/>
    </location>
</feature>
<dbReference type="HOGENOM" id="CLU_2381030_0_0_6"/>